<reference evidence="1 2" key="1">
    <citation type="journal article" date="2014" name="BMC Genomics">
        <title>Genome sequencing of four Aureobasidium pullulans varieties: biotechnological potential, stress tolerance, and description of new species.</title>
        <authorList>
            <person name="Gostin Ar C."/>
            <person name="Ohm R.A."/>
            <person name="Kogej T."/>
            <person name="Sonjak S."/>
            <person name="Turk M."/>
            <person name="Zajc J."/>
            <person name="Zalar P."/>
            <person name="Grube M."/>
            <person name="Sun H."/>
            <person name="Han J."/>
            <person name="Sharma A."/>
            <person name="Chiniquy J."/>
            <person name="Ngan C.Y."/>
            <person name="Lipzen A."/>
            <person name="Barry K."/>
            <person name="Grigoriev I.V."/>
            <person name="Gunde-Cimerman N."/>
        </authorList>
    </citation>
    <scope>NUCLEOTIDE SEQUENCE [LARGE SCALE GENOMIC DNA]</scope>
    <source>
        <strain evidence="1 2">EXF-150</strain>
    </source>
</reference>
<evidence type="ECO:0000313" key="2">
    <source>
        <dbReference type="Proteomes" id="UP000030706"/>
    </source>
</evidence>
<dbReference type="GeneID" id="40741506"/>
<accession>A0A074X3K0</accession>
<protein>
    <submittedName>
        <fullName evidence="1">Uncharacterized protein</fullName>
    </submittedName>
</protein>
<keyword evidence="2" id="KW-1185">Reference proteome</keyword>
<dbReference type="HOGENOM" id="CLU_1115565_0_0_1"/>
<dbReference type="AlphaFoldDB" id="A0A074X3K0"/>
<dbReference type="EMBL" id="KL585031">
    <property type="protein sequence ID" value="KEQ78349.1"/>
    <property type="molecule type" value="Genomic_DNA"/>
</dbReference>
<evidence type="ECO:0000313" key="1">
    <source>
        <dbReference type="EMBL" id="KEQ78349.1"/>
    </source>
</evidence>
<organism evidence="1 2">
    <name type="scientific">Aureobasidium pullulans EXF-150</name>
    <dbReference type="NCBI Taxonomy" id="1043002"/>
    <lineage>
        <taxon>Eukaryota</taxon>
        <taxon>Fungi</taxon>
        <taxon>Dikarya</taxon>
        <taxon>Ascomycota</taxon>
        <taxon>Pezizomycotina</taxon>
        <taxon>Dothideomycetes</taxon>
        <taxon>Dothideomycetidae</taxon>
        <taxon>Dothideales</taxon>
        <taxon>Saccotheciaceae</taxon>
        <taxon>Aureobasidium</taxon>
    </lineage>
</organism>
<sequence>MILTGGFGQGVSTGTAAGPKGVLERYPRNITHAEWRCKQAMWLSLSHMWGCFVASVLLTFGRWHSCRGSKGGMWRTVTTSRVLEREPATIASRSTRIRFGEEIRQAHPHISGYFCSRWCGLGWYPSSIGDGCLAEGMRMVGLHYVRACLPNVSWFEQHGSLMYGLLVHYAPSPKIQGNKTQIVPCRPTDVFAPLSRLCRCITNKSSESYRLPCSSFPHAKTKRQANRETQKEENQHADLLLCLLLGWRP</sequence>
<dbReference type="RefSeq" id="XP_029754536.1">
    <property type="nucleotide sequence ID" value="XM_029899200.1"/>
</dbReference>
<proteinExistence type="predicted"/>
<name>A0A074X3K0_AURPU</name>
<gene>
    <name evidence="1" type="ORF">M438DRAFT_183274</name>
</gene>
<dbReference type="Proteomes" id="UP000030706">
    <property type="component" value="Unassembled WGS sequence"/>
</dbReference>